<dbReference type="Proteomes" id="UP000186883">
    <property type="component" value="Unassembled WGS sequence"/>
</dbReference>
<dbReference type="SUPFAM" id="SSF55729">
    <property type="entry name" value="Acyl-CoA N-acyltransferases (Nat)"/>
    <property type="match status" value="1"/>
</dbReference>
<feature type="domain" description="N-acetyltransferase" evidence="3">
    <location>
        <begin position="5"/>
        <end position="160"/>
    </location>
</feature>
<evidence type="ECO:0000256" key="1">
    <source>
        <dbReference type="ARBA" id="ARBA00022679"/>
    </source>
</evidence>
<dbReference type="PROSITE" id="PS51186">
    <property type="entry name" value="GNAT"/>
    <property type="match status" value="1"/>
</dbReference>
<proteinExistence type="predicted"/>
<evidence type="ECO:0000313" key="4">
    <source>
        <dbReference type="EMBL" id="KZB82031.1"/>
    </source>
</evidence>
<accession>A0A154MBR4</accession>
<organism evidence="4 6">
    <name type="scientific">Amycolatopsis regifaucium</name>
    <dbReference type="NCBI Taxonomy" id="546365"/>
    <lineage>
        <taxon>Bacteria</taxon>
        <taxon>Bacillati</taxon>
        <taxon>Actinomycetota</taxon>
        <taxon>Actinomycetes</taxon>
        <taxon>Pseudonocardiales</taxon>
        <taxon>Pseudonocardiaceae</taxon>
        <taxon>Amycolatopsis</taxon>
    </lineage>
</organism>
<protein>
    <submittedName>
        <fullName evidence="4">GCN5 family acetyltransferase</fullName>
    </submittedName>
    <submittedName>
        <fullName evidence="5">GNAT family N-acetyltransferase</fullName>
    </submittedName>
</protein>
<dbReference type="EMBL" id="LOBU02000015">
    <property type="protein sequence ID" value="OKA05894.1"/>
    <property type="molecule type" value="Genomic_DNA"/>
</dbReference>
<evidence type="ECO:0000313" key="5">
    <source>
        <dbReference type="EMBL" id="OKA05894.1"/>
    </source>
</evidence>
<dbReference type="RefSeq" id="WP_061979966.1">
    <property type="nucleotide sequence ID" value="NZ_FOPQ01000001.1"/>
</dbReference>
<evidence type="ECO:0000313" key="7">
    <source>
        <dbReference type="Proteomes" id="UP000186883"/>
    </source>
</evidence>
<dbReference type="Pfam" id="PF00583">
    <property type="entry name" value="Acetyltransf_1"/>
    <property type="match status" value="1"/>
</dbReference>
<dbReference type="Proteomes" id="UP000076321">
    <property type="component" value="Unassembled WGS sequence"/>
</dbReference>
<keyword evidence="1 4" id="KW-0808">Transferase</keyword>
<dbReference type="InterPro" id="IPR000182">
    <property type="entry name" value="GNAT_dom"/>
</dbReference>
<sequence>MSWTFEVTPVDHPDAAQLLREYLDEIASRYYERQVTEEELDVLLEQQHSRDMVPPTGAFLLARRDGVLAGCAGLRVMTPGITELKRVFLRKSERGKGGAALLVAAAEDVARGLGATLIRLDTRDDLVEARALYARLGYETVEPFNDDPYAHHYFAKSLAPAVPDRV</sequence>
<evidence type="ECO:0000259" key="3">
    <source>
        <dbReference type="PROSITE" id="PS51186"/>
    </source>
</evidence>
<gene>
    <name evidence="5" type="ORF">ATP06_0222215</name>
    <name evidence="4" type="ORF">AVL48_08775</name>
</gene>
<comment type="caution">
    <text evidence="4">The sequence shown here is derived from an EMBL/GenBank/DDBJ whole genome shotgun (WGS) entry which is preliminary data.</text>
</comment>
<dbReference type="PANTHER" id="PTHR43877:SF2">
    <property type="entry name" value="AMINOALKYLPHOSPHONATE N-ACETYLTRANSFERASE-RELATED"/>
    <property type="match status" value="1"/>
</dbReference>
<dbReference type="InterPro" id="IPR016181">
    <property type="entry name" value="Acyl_CoA_acyltransferase"/>
</dbReference>
<reference evidence="5 7" key="2">
    <citation type="submission" date="2016-11" db="EMBL/GenBank/DDBJ databases">
        <title>Genome sequencing of Amycolatopsis regifaucium.</title>
        <authorList>
            <person name="Mayilraj S."/>
            <person name="Kaur N."/>
        </authorList>
    </citation>
    <scope>NUCLEOTIDE SEQUENCE [LARGE SCALE GENOMIC DNA]</scope>
    <source>
        <strain evidence="5 7">GY080</strain>
    </source>
</reference>
<dbReference type="OrthoDB" id="273614at2"/>
<evidence type="ECO:0000313" key="6">
    <source>
        <dbReference type="Proteomes" id="UP000076321"/>
    </source>
</evidence>
<dbReference type="GO" id="GO:0016747">
    <property type="term" value="F:acyltransferase activity, transferring groups other than amino-acyl groups"/>
    <property type="evidence" value="ECO:0007669"/>
    <property type="project" value="InterPro"/>
</dbReference>
<keyword evidence="2" id="KW-0012">Acyltransferase</keyword>
<keyword evidence="7" id="KW-1185">Reference proteome</keyword>
<name>A0A154MBR4_9PSEU</name>
<reference evidence="4 6" key="1">
    <citation type="submission" date="2015-12" db="EMBL/GenBank/DDBJ databases">
        <title>Amycolatopsis regifaucium genome sequencing and assembly.</title>
        <authorList>
            <person name="Mayilraj S."/>
        </authorList>
    </citation>
    <scope>NUCLEOTIDE SEQUENCE [LARGE SCALE GENOMIC DNA]</scope>
    <source>
        <strain evidence="4 6">GY080</strain>
    </source>
</reference>
<dbReference type="PANTHER" id="PTHR43877">
    <property type="entry name" value="AMINOALKYLPHOSPHONATE N-ACETYLTRANSFERASE-RELATED-RELATED"/>
    <property type="match status" value="1"/>
</dbReference>
<dbReference type="EMBL" id="LQCI01000034">
    <property type="protein sequence ID" value="KZB82031.1"/>
    <property type="molecule type" value="Genomic_DNA"/>
</dbReference>
<dbReference type="InterPro" id="IPR050832">
    <property type="entry name" value="Bact_Acetyltransf"/>
</dbReference>
<dbReference type="AlphaFoldDB" id="A0A154MBR4"/>
<dbReference type="Gene3D" id="3.40.630.30">
    <property type="match status" value="1"/>
</dbReference>
<evidence type="ECO:0000256" key="2">
    <source>
        <dbReference type="ARBA" id="ARBA00023315"/>
    </source>
</evidence>